<feature type="region of interest" description="Disordered" evidence="1">
    <location>
        <begin position="29"/>
        <end position="117"/>
    </location>
</feature>
<feature type="region of interest" description="Disordered" evidence="1">
    <location>
        <begin position="163"/>
        <end position="228"/>
    </location>
</feature>
<dbReference type="Pfam" id="PF22697">
    <property type="entry name" value="SOS1_NGEF_PH"/>
    <property type="match status" value="1"/>
</dbReference>
<dbReference type="OMA" id="RRCKETH"/>
<feature type="region of interest" description="Disordered" evidence="1">
    <location>
        <begin position="1023"/>
        <end position="1080"/>
    </location>
</feature>
<dbReference type="InterPro" id="IPR052231">
    <property type="entry name" value="Rho_GEF_signaling-related"/>
</dbReference>
<reference evidence="4" key="1">
    <citation type="submission" date="2022-08" db="UniProtKB">
        <authorList>
            <consortium name="EnsemblMetazoa"/>
        </authorList>
    </citation>
    <scope>IDENTIFICATION</scope>
    <source>
        <strain evidence="4">05x7-T-G4-1.051#20</strain>
    </source>
</reference>
<feature type="domain" description="PH" evidence="2">
    <location>
        <begin position="1464"/>
        <end position="1572"/>
    </location>
</feature>
<feature type="compositionally biased region" description="Polar residues" evidence="1">
    <location>
        <begin position="101"/>
        <end position="116"/>
    </location>
</feature>
<dbReference type="RefSeq" id="XP_034335899.1">
    <property type="nucleotide sequence ID" value="XM_034480008.2"/>
</dbReference>
<dbReference type="PANTHER" id="PTHR45845">
    <property type="entry name" value="RHO GUANINE NUCLEOTIDE EXCHANGE FACTOR-RELATED"/>
    <property type="match status" value="1"/>
</dbReference>
<feature type="domain" description="DH" evidence="3">
    <location>
        <begin position="1276"/>
        <end position="1452"/>
    </location>
</feature>
<feature type="region of interest" description="Disordered" evidence="1">
    <location>
        <begin position="472"/>
        <end position="521"/>
    </location>
</feature>
<dbReference type="InterPro" id="IPR011993">
    <property type="entry name" value="PH-like_dom_sf"/>
</dbReference>
<evidence type="ECO:0000313" key="4">
    <source>
        <dbReference type="EnsemblMetazoa" id="G22466.1:cds"/>
    </source>
</evidence>
<keyword evidence="5" id="KW-1185">Reference proteome</keyword>
<feature type="region of interest" description="Disordered" evidence="1">
    <location>
        <begin position="1645"/>
        <end position="1691"/>
    </location>
</feature>
<feature type="compositionally biased region" description="Gly residues" evidence="1">
    <location>
        <begin position="496"/>
        <end position="506"/>
    </location>
</feature>
<organism evidence="4 5">
    <name type="scientific">Magallana gigas</name>
    <name type="common">Pacific oyster</name>
    <name type="synonym">Crassostrea gigas</name>
    <dbReference type="NCBI Taxonomy" id="29159"/>
    <lineage>
        <taxon>Eukaryota</taxon>
        <taxon>Metazoa</taxon>
        <taxon>Spiralia</taxon>
        <taxon>Lophotrochozoa</taxon>
        <taxon>Mollusca</taxon>
        <taxon>Bivalvia</taxon>
        <taxon>Autobranchia</taxon>
        <taxon>Pteriomorphia</taxon>
        <taxon>Ostreida</taxon>
        <taxon>Ostreoidea</taxon>
        <taxon>Ostreidae</taxon>
        <taxon>Magallana</taxon>
    </lineage>
</organism>
<dbReference type="KEGG" id="crg:105344215"/>
<dbReference type="SMART" id="SM00325">
    <property type="entry name" value="RhoGEF"/>
    <property type="match status" value="1"/>
</dbReference>
<dbReference type="SUPFAM" id="SSF46966">
    <property type="entry name" value="Spectrin repeat"/>
    <property type="match status" value="1"/>
</dbReference>
<dbReference type="CDD" id="cd13242">
    <property type="entry name" value="PH_puratrophin-1"/>
    <property type="match status" value="1"/>
</dbReference>
<feature type="compositionally biased region" description="Pro residues" evidence="1">
    <location>
        <begin position="1235"/>
        <end position="1244"/>
    </location>
</feature>
<dbReference type="OrthoDB" id="6152532at2759"/>
<evidence type="ECO:0000313" key="5">
    <source>
        <dbReference type="Proteomes" id="UP000005408"/>
    </source>
</evidence>
<feature type="region of interest" description="Disordered" evidence="1">
    <location>
        <begin position="300"/>
        <end position="328"/>
    </location>
</feature>
<dbReference type="PROSITE" id="PS50010">
    <property type="entry name" value="DH_2"/>
    <property type="match status" value="1"/>
</dbReference>
<feature type="region of interest" description="Disordered" evidence="1">
    <location>
        <begin position="1118"/>
        <end position="1250"/>
    </location>
</feature>
<feature type="compositionally biased region" description="Polar residues" evidence="1">
    <location>
        <begin position="480"/>
        <end position="489"/>
    </location>
</feature>
<dbReference type="GO" id="GO:0005085">
    <property type="term" value="F:guanyl-nucleotide exchange factor activity"/>
    <property type="evidence" value="ECO:0007669"/>
    <property type="project" value="InterPro"/>
</dbReference>
<dbReference type="InterPro" id="IPR055251">
    <property type="entry name" value="SOS1_NGEF_PH"/>
</dbReference>
<feature type="compositionally biased region" description="Polar residues" evidence="1">
    <location>
        <begin position="164"/>
        <end position="204"/>
    </location>
</feature>
<sequence length="1726" mass="195547">MGNIIADFEINEVEESEIQQVQSELTAIKGTDVDKESQNPGSSVDKYLDISDNRDCTESNLSSPTEYHSARNSEHFPFTDSDASDIESEDNVLSHEIIETSDGQPRNQLSTESETSGDCHENCLMCQHDMYDLLNPDDLSNTGSEVSDFDSDFDFDLTAGDNATFRNTKASGSSDSDPTIENISSQSVSESDMTPNKPDSSNVLCTEDKPAGKFIKGGNPSSEDTSGSNCIFSEKAARGDECCNRNTVVADQSQGNSRSTNQAMHAVIAGTGSDADDSSFNSQPQSMGVGDGCEGMMPCNSMTDGDSRGDDGEMEEKKRSPSHQKDEMLTVETPGIQPRLNKDNFDESQPNCHIMEVNCDVHSGNALLAERPVSAVFTELGQDRNVDQDRVVSTQSDQEREREGLMGPIQSPSTTENGHLSNALVDKENMDEYPSIIRDIIKNHHRFVDILSKYEQICSVKLDLVSDLEKHQPVKEDMQGSDTEGMSTKNSDRGGATQGPGPGGGQRPLSPRSPGFHKHRNLDAPKTVMDVDYKLLNSGIAVLPGSRDSEERPVVFIFTNSSLWQNQQVPSTELARLLMYYRSIPRDEVRLHGFTVVAVIQGATSSIINTLLESLYLFEGNCPGGIAVLHFLADTYTQPLLQMSPVFDSQTPFKLDVLLAPELLQEFIPLDQLPLDLDGHYMYNHEEWIRFHVELDPFISKIRGVAKYLMVTMQELSEPHIMPVTAQEARQLIEHHEQSMKAAFNDARLISLQNEGESIINCLRRLDAHMGHSEDYRDLMESVNKLYDNLNSTMVKLVHIADSRLSKLEHCQQLREFEEECTKIIAWTERTGEEYLQRHTQLGDNLKSIRVQQKEFEKFYFSAMTHIEKGNDLLDEASMLAQSGNFEEATGYKELARTLKKHLQSFTSKLEDTREQIERTAKCYQLLDKTYEWALDAMKYVASMKMEHCETLNGLDKLLRSLDLYLRDHPVMKPETFTCMFDLAEKLQSDKLLEQCRVAKERCDETQKLLMLRQCTLKRAREKLEVEQQETSPPDSMKSLSREQSPASSVVSSRRFPSPQESVWEPQSSSTPLRVVRPHPELRKSMSDRFLRSQLPREDFYTQDMSDRIVTALPKSLIESRHGSSREDLTDTGSDMANASPSHDFKPQPLHSVSPINSTSSLPYHRPQKKVLKRVPTVPSPGNIIMEEEDQSMDRNHQVWSKSQDPRPISLITASSDSLSSLPEEETENQAPGEDNPPPLPPLPREWTPVPVNTHLTSMPAVSELKLSSAEKSKRTLTHIMREMVQTERDYVLSLQYVIENYIPELQRPDVPQALRGKGSIIFGNIEKIYQFHRQYFLREVERCERNPFQISHYFLMHESQFYLYALYNKNKPKSDMLMAEYGKVFFKDKQAKLGDKMDLGSYLLKPVQRMGKYALLLKQIMKECPPTDQEYQDLRAAEQMVKFQLRHGNDLLAMDSLRDCDVNLQEQGRLLRQDEFIVWQGRRKSLRHVFLFEDLILFSKTRRGRSGGPDSYFYKFSLKMAEVGLTESYGDTGYKFEIWFRKRSKGESYILQAQSSDIRHHWVKEISRVLWNQAITNREKHMSEMATMGIGNKPCLEIKPSANQINDRFINVASGNFQSRTRNSIAVSSFDHMYQNNKRPHSIISISSTSSSSSSHSGAFHPHHLPQDTSRTTNYLSNESGIGTDISSGEDHGIRYDQSERGIAFTRQPAINESNLFSDTISTDV</sequence>
<dbReference type="InterPro" id="IPR001849">
    <property type="entry name" value="PH_domain"/>
</dbReference>
<feature type="compositionally biased region" description="Polar residues" evidence="1">
    <location>
        <begin position="1668"/>
        <end position="1688"/>
    </location>
</feature>
<feature type="compositionally biased region" description="Polar residues" evidence="1">
    <location>
        <begin position="1131"/>
        <end position="1141"/>
    </location>
</feature>
<dbReference type="CDD" id="cd00176">
    <property type="entry name" value="SPEC"/>
    <property type="match status" value="1"/>
</dbReference>
<accession>A0A8W8K7T4</accession>
<evidence type="ECO:0008006" key="6">
    <source>
        <dbReference type="Google" id="ProtNLM"/>
    </source>
</evidence>
<dbReference type="Gene3D" id="1.20.58.60">
    <property type="match status" value="1"/>
</dbReference>
<dbReference type="PROSITE" id="PS50003">
    <property type="entry name" value="PH_DOMAIN"/>
    <property type="match status" value="1"/>
</dbReference>
<dbReference type="SUPFAM" id="SSF48065">
    <property type="entry name" value="DBL homology domain (DH-domain)"/>
    <property type="match status" value="1"/>
</dbReference>
<dbReference type="Proteomes" id="UP000005408">
    <property type="component" value="Unassembled WGS sequence"/>
</dbReference>
<feature type="compositionally biased region" description="Basic and acidic residues" evidence="1">
    <location>
        <begin position="1118"/>
        <end position="1129"/>
    </location>
</feature>
<name>A0A8W8K7T4_MAGGI</name>
<dbReference type="Pfam" id="PF00621">
    <property type="entry name" value="RhoGEF"/>
    <property type="match status" value="1"/>
</dbReference>
<evidence type="ECO:0000259" key="3">
    <source>
        <dbReference type="PROSITE" id="PS50010"/>
    </source>
</evidence>
<feature type="compositionally biased region" description="Basic and acidic residues" evidence="1">
    <location>
        <begin position="305"/>
        <end position="328"/>
    </location>
</feature>
<dbReference type="EnsemblMetazoa" id="G22466.1">
    <property type="protein sequence ID" value="G22466.1:cds"/>
    <property type="gene ID" value="G22466"/>
</dbReference>
<dbReference type="InterPro" id="IPR018159">
    <property type="entry name" value="Spectrin/alpha-actinin"/>
</dbReference>
<evidence type="ECO:0000259" key="2">
    <source>
        <dbReference type="PROSITE" id="PS50003"/>
    </source>
</evidence>
<feature type="compositionally biased region" description="Low complexity" evidence="1">
    <location>
        <begin position="1210"/>
        <end position="1222"/>
    </location>
</feature>
<feature type="compositionally biased region" description="Low complexity" evidence="1">
    <location>
        <begin position="1042"/>
        <end position="1059"/>
    </location>
</feature>
<dbReference type="InterPro" id="IPR035899">
    <property type="entry name" value="DBL_dom_sf"/>
</dbReference>
<feature type="compositionally biased region" description="Basic and acidic residues" evidence="1">
    <location>
        <begin position="46"/>
        <end position="57"/>
    </location>
</feature>
<protein>
    <recommendedName>
        <fullName evidence="6">Puratrophin-1</fullName>
    </recommendedName>
</protein>
<proteinExistence type="predicted"/>
<dbReference type="SMART" id="SM00233">
    <property type="entry name" value="PH"/>
    <property type="match status" value="1"/>
</dbReference>
<feature type="compositionally biased region" description="Low complexity" evidence="1">
    <location>
        <begin position="1645"/>
        <end position="1658"/>
    </location>
</feature>
<dbReference type="SUPFAM" id="SSF50729">
    <property type="entry name" value="PH domain-like"/>
    <property type="match status" value="1"/>
</dbReference>
<dbReference type="PANTHER" id="PTHR45845:SF3">
    <property type="entry name" value="PURATROPHIN-1-LIKE, ISOFORM A"/>
    <property type="match status" value="1"/>
</dbReference>
<dbReference type="GeneID" id="105344215"/>
<feature type="compositionally biased region" description="Polar residues" evidence="1">
    <location>
        <begin position="219"/>
        <end position="228"/>
    </location>
</feature>
<evidence type="ECO:0000256" key="1">
    <source>
        <dbReference type="SAM" id="MobiDB-lite"/>
    </source>
</evidence>
<feature type="compositionally biased region" description="Polar residues" evidence="1">
    <location>
        <begin position="410"/>
        <end position="419"/>
    </location>
</feature>
<dbReference type="Gene3D" id="2.30.29.30">
    <property type="entry name" value="Pleckstrin-homology domain (PH domain)/Phosphotyrosine-binding domain (PTB)"/>
    <property type="match status" value="1"/>
</dbReference>
<dbReference type="InterPro" id="IPR000219">
    <property type="entry name" value="DH_dom"/>
</dbReference>
<feature type="region of interest" description="Disordered" evidence="1">
    <location>
        <begin position="388"/>
        <end position="419"/>
    </location>
</feature>
<dbReference type="Gene3D" id="1.20.900.10">
    <property type="entry name" value="Dbl homology (DH) domain"/>
    <property type="match status" value="1"/>
</dbReference>
<dbReference type="CDD" id="cd00160">
    <property type="entry name" value="RhoGEF"/>
    <property type="match status" value="1"/>
</dbReference>